<evidence type="ECO:0000256" key="3">
    <source>
        <dbReference type="ARBA" id="ARBA00023242"/>
    </source>
</evidence>
<dbReference type="GO" id="GO:0006357">
    <property type="term" value="P:regulation of transcription by RNA polymerase II"/>
    <property type="evidence" value="ECO:0007669"/>
    <property type="project" value="InterPro"/>
</dbReference>
<comment type="function">
    <text evidence="4">Component of the Mediator complex, a coactivator involved in the regulated transcription of nearly all RNA polymerase II-dependent genes. Mediator functions as a bridge to convey information from gene-specific regulatory proteins to the basal RNA polymerase II transcription machinery. Mediator is recruited to promoters by direct interactions with regulatory proteins and serves as a scaffold for the assembly of a functional preinitiation complex with RNA polymerase II and the general transcription factors.</text>
</comment>
<dbReference type="STRING" id="1016849.A0A0D1Z0U7"/>
<comment type="subunit">
    <text evidence="4">Component of the Mediator complex.</text>
</comment>
<dbReference type="InterPro" id="IPR013921">
    <property type="entry name" value="Mediator_Med20"/>
</dbReference>
<protein>
    <recommendedName>
        <fullName evidence="4">Mediator of RNA polymerase II transcription subunit 20</fullName>
    </recommendedName>
    <alternativeName>
        <fullName evidence="4">Mediator complex subunit 20</fullName>
    </alternativeName>
</protein>
<accession>A0A0D1Z0U7</accession>
<evidence type="ECO:0000256" key="1">
    <source>
        <dbReference type="ARBA" id="ARBA00004123"/>
    </source>
</evidence>
<keyword evidence="4" id="KW-0804">Transcription</keyword>
<keyword evidence="3 4" id="KW-0539">Nucleus</keyword>
<dbReference type="GO" id="GO:0016592">
    <property type="term" value="C:mediator complex"/>
    <property type="evidence" value="ECO:0007669"/>
    <property type="project" value="InterPro"/>
</dbReference>
<evidence type="ECO:0000256" key="4">
    <source>
        <dbReference type="RuleBase" id="RU364152"/>
    </source>
</evidence>
<reference evidence="5 6" key="1">
    <citation type="submission" date="2015-01" db="EMBL/GenBank/DDBJ databases">
        <title>The Genome Sequence of Exophiala sideris CBS121828.</title>
        <authorList>
            <consortium name="The Broad Institute Genomics Platform"/>
            <person name="Cuomo C."/>
            <person name="de Hoog S."/>
            <person name="Gorbushina A."/>
            <person name="Stielow B."/>
            <person name="Teixiera M."/>
            <person name="Abouelleil A."/>
            <person name="Chapman S.B."/>
            <person name="Priest M."/>
            <person name="Young S.K."/>
            <person name="Wortman J."/>
            <person name="Nusbaum C."/>
            <person name="Birren B."/>
        </authorList>
    </citation>
    <scope>NUCLEOTIDE SEQUENCE [LARGE SCALE GENOMIC DNA]</scope>
    <source>
        <strain evidence="5 6">CBS 121828</strain>
    </source>
</reference>
<keyword evidence="4" id="KW-0805">Transcription regulation</keyword>
<proteinExistence type="inferred from homology"/>
<comment type="similarity">
    <text evidence="2 4">Belongs to the Mediator complex subunit 20 family.</text>
</comment>
<gene>
    <name evidence="4" type="primary">MED20</name>
    <name evidence="5" type="ORF">PV11_08021</name>
</gene>
<evidence type="ECO:0000313" key="5">
    <source>
        <dbReference type="EMBL" id="KIV80528.1"/>
    </source>
</evidence>
<dbReference type="Pfam" id="PF08612">
    <property type="entry name" value="Med20"/>
    <property type="match status" value="1"/>
</dbReference>
<dbReference type="EMBL" id="KN846953">
    <property type="protein sequence ID" value="KIV80528.1"/>
    <property type="molecule type" value="Genomic_DNA"/>
</dbReference>
<keyword evidence="4" id="KW-0010">Activator</keyword>
<evidence type="ECO:0000313" key="6">
    <source>
        <dbReference type="Proteomes" id="UP000053599"/>
    </source>
</evidence>
<evidence type="ECO:0000256" key="2">
    <source>
        <dbReference type="ARBA" id="ARBA00010743"/>
    </source>
</evidence>
<dbReference type="HOGENOM" id="CLU_1065604_0_0_1"/>
<sequence>MTVKAQPAYNAPSMSPTGLFLLPIPPNQQSPAATLISYISRSFPAELLPTFYLDHRLFVDTSSLLPNADLSQRKFTSILTLSHTPLSTFVGTSLPKDKSEFAEQASPVTLITIPFTAADTFTQLIGTKLQPQWMHRQSLVVENGMALSLRDGEWIVRIGDLKTPSRANQPSTLRAMALEVTYNASGPAAQDLETGGASIVSTEDETLVRGFSDSLTEAAGISLGNSRVLFRNTQSNRSADTVDWDLANLYMDMLRGNRA</sequence>
<dbReference type="OrthoDB" id="1854899at2759"/>
<name>A0A0D1Z0U7_9EURO</name>
<organism evidence="5 6">
    <name type="scientific">Exophiala sideris</name>
    <dbReference type="NCBI Taxonomy" id="1016849"/>
    <lineage>
        <taxon>Eukaryota</taxon>
        <taxon>Fungi</taxon>
        <taxon>Dikarya</taxon>
        <taxon>Ascomycota</taxon>
        <taxon>Pezizomycotina</taxon>
        <taxon>Eurotiomycetes</taxon>
        <taxon>Chaetothyriomycetidae</taxon>
        <taxon>Chaetothyriales</taxon>
        <taxon>Herpotrichiellaceae</taxon>
        <taxon>Exophiala</taxon>
    </lineage>
</organism>
<dbReference type="AlphaFoldDB" id="A0A0D1Z0U7"/>
<comment type="subcellular location">
    <subcellularLocation>
        <location evidence="1 4">Nucleus</location>
    </subcellularLocation>
</comment>
<dbReference type="Proteomes" id="UP000053599">
    <property type="component" value="Unassembled WGS sequence"/>
</dbReference>
<dbReference type="GO" id="GO:0003712">
    <property type="term" value="F:transcription coregulator activity"/>
    <property type="evidence" value="ECO:0007669"/>
    <property type="project" value="InterPro"/>
</dbReference>